<evidence type="ECO:0000256" key="1">
    <source>
        <dbReference type="ARBA" id="ARBA00023015"/>
    </source>
</evidence>
<dbReference type="PROSITE" id="PS00042">
    <property type="entry name" value="HTH_CRP_1"/>
    <property type="match status" value="1"/>
</dbReference>
<name>X5MDX5_9HYPH</name>
<accession>X5MDX5</accession>
<evidence type="ECO:0000256" key="2">
    <source>
        <dbReference type="ARBA" id="ARBA00023125"/>
    </source>
</evidence>
<dbReference type="CDD" id="cd00092">
    <property type="entry name" value="HTH_CRP"/>
    <property type="match status" value="1"/>
</dbReference>
<feature type="domain" description="Cyclic nucleotide-binding" evidence="5">
    <location>
        <begin position="41"/>
        <end position="110"/>
    </location>
</feature>
<sequence>MPEFSGDAGLRDIADSGGYAPALPRDVSSPCVSCDVRTQAVCAVLTDDELGGLAQLTQTNTYEAGETLFFEGDAVGACFIVQAGALKLYKLLPDGRRQITGFLFKGDFLGMNPAAEYGYTAEVLEPVRACSLPSDKMQELIDTYPKLSNRLLNLASMELAVAQEQMLLLGRKTAQERIASFLLWLSRRSEDRGEEANPVRVPMSRSDMGDYLGLTVETVSRSITKLKTSGVITLKEGNRVEISDLDMMEAIAGGDGA</sequence>
<dbReference type="STRING" id="1458461.BN1012_Phect650"/>
<keyword evidence="4" id="KW-0535">Nitrogen fixation</keyword>
<dbReference type="InterPro" id="IPR014710">
    <property type="entry name" value="RmlC-like_jellyroll"/>
</dbReference>
<keyword evidence="8" id="KW-1185">Reference proteome</keyword>
<dbReference type="FunFam" id="1.10.10.10:FF:000028">
    <property type="entry name" value="Fumarate/nitrate reduction transcriptional regulator Fnr"/>
    <property type="match status" value="1"/>
</dbReference>
<protein>
    <submittedName>
        <fullName evidence="7">Transcriptional regulator, Crp/Fnr family</fullName>
    </submittedName>
</protein>
<evidence type="ECO:0000313" key="8">
    <source>
        <dbReference type="Proteomes" id="UP000032160"/>
    </source>
</evidence>
<dbReference type="InterPro" id="IPR018490">
    <property type="entry name" value="cNMP-bd_dom_sf"/>
</dbReference>
<dbReference type="Pfam" id="PF00027">
    <property type="entry name" value="cNMP_binding"/>
    <property type="match status" value="1"/>
</dbReference>
<keyword evidence="2" id="KW-0238">DNA-binding</keyword>
<dbReference type="SUPFAM" id="SSF51206">
    <property type="entry name" value="cAMP-binding domain-like"/>
    <property type="match status" value="1"/>
</dbReference>
<dbReference type="GO" id="GO:0003700">
    <property type="term" value="F:DNA-binding transcription factor activity"/>
    <property type="evidence" value="ECO:0007669"/>
    <property type="project" value="InterPro"/>
</dbReference>
<dbReference type="InterPro" id="IPR036388">
    <property type="entry name" value="WH-like_DNA-bd_sf"/>
</dbReference>
<dbReference type="SMART" id="SM00419">
    <property type="entry name" value="HTH_CRP"/>
    <property type="match status" value="1"/>
</dbReference>
<feature type="domain" description="HTH crp-type" evidence="6">
    <location>
        <begin position="172"/>
        <end position="246"/>
    </location>
</feature>
<dbReference type="InterPro" id="IPR000595">
    <property type="entry name" value="cNMP-bd_dom"/>
</dbReference>
<organism evidence="7 8">
    <name type="scientific">Candidatus Phaeomarinibacter ectocarpi</name>
    <dbReference type="NCBI Taxonomy" id="1458461"/>
    <lineage>
        <taxon>Bacteria</taxon>
        <taxon>Pseudomonadati</taxon>
        <taxon>Pseudomonadota</taxon>
        <taxon>Alphaproteobacteria</taxon>
        <taxon>Hyphomicrobiales</taxon>
        <taxon>Parvibaculaceae</taxon>
        <taxon>Candidatus Phaeomarinibacter</taxon>
    </lineage>
</organism>
<dbReference type="PRINTS" id="PR00034">
    <property type="entry name" value="HTHCRP"/>
</dbReference>
<dbReference type="AlphaFoldDB" id="X5MDX5"/>
<dbReference type="InterPro" id="IPR050397">
    <property type="entry name" value="Env_Response_Regulators"/>
</dbReference>
<dbReference type="EMBL" id="HG966617">
    <property type="protein sequence ID" value="CDO58864.1"/>
    <property type="molecule type" value="Genomic_DNA"/>
</dbReference>
<proteinExistence type="predicted"/>
<evidence type="ECO:0000313" key="7">
    <source>
        <dbReference type="EMBL" id="CDO58864.1"/>
    </source>
</evidence>
<dbReference type="PANTHER" id="PTHR24567:SF75">
    <property type="entry name" value="FUMARATE AND NITRATE REDUCTION REGULATORY PROTEIN"/>
    <property type="match status" value="1"/>
</dbReference>
<dbReference type="PROSITE" id="PS50042">
    <property type="entry name" value="CNMP_BINDING_3"/>
    <property type="match status" value="1"/>
</dbReference>
<dbReference type="SUPFAM" id="SSF46785">
    <property type="entry name" value="Winged helix' DNA-binding domain"/>
    <property type="match status" value="1"/>
</dbReference>
<dbReference type="InterPro" id="IPR036390">
    <property type="entry name" value="WH_DNA-bd_sf"/>
</dbReference>
<dbReference type="Pfam" id="PF13545">
    <property type="entry name" value="HTH_Crp_2"/>
    <property type="match status" value="1"/>
</dbReference>
<dbReference type="HOGENOM" id="CLU_075053_0_1_5"/>
<dbReference type="Gene3D" id="1.10.10.10">
    <property type="entry name" value="Winged helix-like DNA-binding domain superfamily/Winged helix DNA-binding domain"/>
    <property type="match status" value="1"/>
</dbReference>
<dbReference type="InterPro" id="IPR012318">
    <property type="entry name" value="HTH_CRP"/>
</dbReference>
<keyword evidence="1" id="KW-0805">Transcription regulation</keyword>
<evidence type="ECO:0000256" key="4">
    <source>
        <dbReference type="ARBA" id="ARBA00023231"/>
    </source>
</evidence>
<evidence type="ECO:0000259" key="5">
    <source>
        <dbReference type="PROSITE" id="PS50042"/>
    </source>
</evidence>
<dbReference type="SMART" id="SM00100">
    <property type="entry name" value="cNMP"/>
    <property type="match status" value="1"/>
</dbReference>
<dbReference type="GO" id="GO:0003677">
    <property type="term" value="F:DNA binding"/>
    <property type="evidence" value="ECO:0007669"/>
    <property type="project" value="UniProtKB-KW"/>
</dbReference>
<dbReference type="PATRIC" id="fig|1458461.3.peg.650"/>
<evidence type="ECO:0000256" key="3">
    <source>
        <dbReference type="ARBA" id="ARBA00023163"/>
    </source>
</evidence>
<reference evidence="7 8" key="1">
    <citation type="journal article" date="2014" name="Front. Genet.">
        <title>Genome and metabolic network of "Candidatus Phaeomarinobacter ectocarpi" Ec32, a new candidate genus of Alphaproteobacteria frequently associated with brown algae.</title>
        <authorList>
            <person name="Dittami S.M."/>
            <person name="Barbeyron T."/>
            <person name="Boyen C."/>
            <person name="Cambefort J."/>
            <person name="Collet G."/>
            <person name="Delage L."/>
            <person name="Gobet A."/>
            <person name="Groisillier A."/>
            <person name="Leblanc C."/>
            <person name="Michel G."/>
            <person name="Scornet D."/>
            <person name="Siegel A."/>
            <person name="Tapia J.E."/>
            <person name="Tonon T."/>
        </authorList>
    </citation>
    <scope>NUCLEOTIDE SEQUENCE [LARGE SCALE GENOMIC DNA]</scope>
    <source>
        <strain evidence="7 8">Ec32</strain>
    </source>
</reference>
<dbReference type="GO" id="GO:0005829">
    <property type="term" value="C:cytosol"/>
    <property type="evidence" value="ECO:0007669"/>
    <property type="project" value="TreeGrafter"/>
</dbReference>
<dbReference type="Gene3D" id="2.60.120.10">
    <property type="entry name" value="Jelly Rolls"/>
    <property type="match status" value="1"/>
</dbReference>
<gene>
    <name evidence="7" type="ORF">BN1012_Phect650</name>
</gene>
<dbReference type="CDD" id="cd00038">
    <property type="entry name" value="CAP_ED"/>
    <property type="match status" value="1"/>
</dbReference>
<keyword evidence="3" id="KW-0804">Transcription</keyword>
<dbReference type="KEGG" id="pect:BN1012_Phect650"/>
<dbReference type="Proteomes" id="UP000032160">
    <property type="component" value="Chromosome I"/>
</dbReference>
<dbReference type="PANTHER" id="PTHR24567">
    <property type="entry name" value="CRP FAMILY TRANSCRIPTIONAL REGULATORY PROTEIN"/>
    <property type="match status" value="1"/>
</dbReference>
<dbReference type="InterPro" id="IPR018335">
    <property type="entry name" value="Tscrpt_reg_HTH_Crp-type_CS"/>
</dbReference>
<dbReference type="RefSeq" id="WP_081826352.1">
    <property type="nucleotide sequence ID" value="NZ_HG966617.1"/>
</dbReference>
<evidence type="ECO:0000259" key="6">
    <source>
        <dbReference type="PROSITE" id="PS51063"/>
    </source>
</evidence>
<dbReference type="PROSITE" id="PS51063">
    <property type="entry name" value="HTH_CRP_2"/>
    <property type="match status" value="1"/>
</dbReference>